<proteinExistence type="inferred from homology"/>
<dbReference type="Pfam" id="PF05419">
    <property type="entry name" value="GUN4"/>
    <property type="match status" value="1"/>
</dbReference>
<reference evidence="4" key="1">
    <citation type="submission" date="2020-06" db="EMBL/GenBank/DDBJ databases">
        <title>Nostoc edaphicum CCNP1411 genome.</title>
        <authorList>
            <person name="Fidor A."/>
            <person name="Grabski M."/>
            <person name="Gawor J."/>
            <person name="Gromadka R."/>
            <person name="Wegrzyn G."/>
            <person name="Mazur-Marzec H."/>
        </authorList>
    </citation>
    <scope>NUCLEOTIDE SEQUENCE [LARGE SCALE GENOMIC DNA]</scope>
    <source>
        <strain evidence="4">CCNP1411</strain>
        <plasmid evidence="4">pne_3</plasmid>
    </source>
</reference>
<protein>
    <submittedName>
        <fullName evidence="3">GUN4 domain-containing protein</fullName>
    </submittedName>
</protein>
<dbReference type="Proteomes" id="UP000514713">
    <property type="component" value="Plasmid pNe_3"/>
</dbReference>
<dbReference type="CDD" id="cd16383">
    <property type="entry name" value="GUN4"/>
    <property type="match status" value="1"/>
</dbReference>
<dbReference type="InterPro" id="IPR037215">
    <property type="entry name" value="GUN4-like_sf"/>
</dbReference>
<evidence type="ECO:0000313" key="3">
    <source>
        <dbReference type="EMBL" id="QMS86196.1"/>
    </source>
</evidence>
<evidence type="ECO:0000259" key="2">
    <source>
        <dbReference type="Pfam" id="PF05419"/>
    </source>
</evidence>
<dbReference type="AlphaFoldDB" id="A0A7D7L837"/>
<dbReference type="PANTHER" id="PTHR34800:SF1">
    <property type="entry name" value="TETRAPYRROLE-BINDING PROTEIN, CHLOROPLASTIC"/>
    <property type="match status" value="1"/>
</dbReference>
<organism evidence="3 4">
    <name type="scientific">Nostoc edaphicum CCNP1411</name>
    <dbReference type="NCBI Taxonomy" id="1472755"/>
    <lineage>
        <taxon>Bacteria</taxon>
        <taxon>Bacillati</taxon>
        <taxon>Cyanobacteriota</taxon>
        <taxon>Cyanophyceae</taxon>
        <taxon>Nostocales</taxon>
        <taxon>Nostocaceae</taxon>
        <taxon>Nostoc</taxon>
    </lineage>
</organism>
<dbReference type="InterPro" id="IPR008629">
    <property type="entry name" value="GUN4-like"/>
</dbReference>
<dbReference type="KEGG" id="ned:HUN01_00780"/>
<accession>A0A7D7L837</accession>
<sequence length="253" mass="28888">MNNPQQPREYDAVLGGNSPSMEGAAVLGGIEEVKLRLQNPDAKVRIAALEQAVNYGEQGLDLVLIEGLNDESVEVQKQAHFLLKSRTEIKVKKALIQLDAHLRIEGSTSYSKLRNYLAQGKLEDADCETREAMVRATFREHKGYLRMKDFDNFPCEDLQIIDQLWLKYSGGRFGFSVQKRIYQSFGGTKEYNEKIWNAFGEAVGWKLDGRWLQDKDISFDKRSPEGHFPVGRLLWFGRWGCSCLFISRFASKL</sequence>
<dbReference type="SUPFAM" id="SSF48371">
    <property type="entry name" value="ARM repeat"/>
    <property type="match status" value="1"/>
</dbReference>
<keyword evidence="3" id="KW-0614">Plasmid</keyword>
<dbReference type="PANTHER" id="PTHR34800">
    <property type="entry name" value="TETRAPYRROLE-BINDING PROTEIN, CHLOROPLASTIC"/>
    <property type="match status" value="1"/>
</dbReference>
<dbReference type="SUPFAM" id="SSF140869">
    <property type="entry name" value="GUN4-like"/>
    <property type="match status" value="1"/>
</dbReference>
<dbReference type="Gene3D" id="1.10.10.1770">
    <property type="entry name" value="Gun4-like"/>
    <property type="match status" value="1"/>
</dbReference>
<dbReference type="Gene3D" id="1.25.40.620">
    <property type="match status" value="1"/>
</dbReference>
<name>A0A7D7L837_9NOSO</name>
<dbReference type="EMBL" id="CP054695">
    <property type="protein sequence ID" value="QMS86196.1"/>
    <property type="molecule type" value="Genomic_DNA"/>
</dbReference>
<feature type="domain" description="GUN4-like" evidence="2">
    <location>
        <begin position="107"/>
        <end position="239"/>
    </location>
</feature>
<geneLocation type="plasmid" evidence="4">
    <name>pne_3</name>
</geneLocation>
<dbReference type="RefSeq" id="WP_181927187.1">
    <property type="nucleotide sequence ID" value="NZ_CP054695.1"/>
</dbReference>
<gene>
    <name evidence="3" type="ORF">HUN01_00780</name>
</gene>
<evidence type="ECO:0000256" key="1">
    <source>
        <dbReference type="ARBA" id="ARBA00009299"/>
    </source>
</evidence>
<dbReference type="InterPro" id="IPR016024">
    <property type="entry name" value="ARM-type_fold"/>
</dbReference>
<comment type="similarity">
    <text evidence="1">Belongs to the CpcE/RpcE/PecE family.</text>
</comment>
<keyword evidence="4" id="KW-1185">Reference proteome</keyword>
<evidence type="ECO:0000313" key="4">
    <source>
        <dbReference type="Proteomes" id="UP000514713"/>
    </source>
</evidence>
<dbReference type="GO" id="GO:0046906">
    <property type="term" value="F:tetrapyrrole binding"/>
    <property type="evidence" value="ECO:0007669"/>
    <property type="project" value="TreeGrafter"/>
</dbReference>